<evidence type="ECO:0000256" key="1">
    <source>
        <dbReference type="SAM" id="MobiDB-lite"/>
    </source>
</evidence>
<gene>
    <name evidence="3" type="ORF">SAMN04487892_2558</name>
</gene>
<feature type="chain" id="PRO_5011490406" description="Collagen triple helix repeat-containing protein" evidence="2">
    <location>
        <begin position="23"/>
        <end position="234"/>
    </location>
</feature>
<reference evidence="4" key="1">
    <citation type="submission" date="2016-10" db="EMBL/GenBank/DDBJ databases">
        <authorList>
            <person name="Varghese N."/>
            <person name="Submissions S."/>
        </authorList>
    </citation>
    <scope>NUCLEOTIDE SEQUENCE [LARGE SCALE GENOMIC DNA]</scope>
    <source>
        <strain evidence="4">DSM 25030</strain>
    </source>
</reference>
<feature type="region of interest" description="Disordered" evidence="1">
    <location>
        <begin position="29"/>
        <end position="49"/>
    </location>
</feature>
<evidence type="ECO:0008006" key="5">
    <source>
        <dbReference type="Google" id="ProtNLM"/>
    </source>
</evidence>
<protein>
    <recommendedName>
        <fullName evidence="5">Collagen triple helix repeat-containing protein</fullName>
    </recommendedName>
</protein>
<proteinExistence type="predicted"/>
<dbReference type="RefSeq" id="WP_090293446.1">
    <property type="nucleotide sequence ID" value="NZ_FNKI01000001.1"/>
</dbReference>
<dbReference type="AlphaFoldDB" id="A0A1H2X2M1"/>
<dbReference type="Proteomes" id="UP000199592">
    <property type="component" value="Unassembled WGS sequence"/>
</dbReference>
<accession>A0A1H2X2M1</accession>
<evidence type="ECO:0000313" key="3">
    <source>
        <dbReference type="EMBL" id="SDW87028.1"/>
    </source>
</evidence>
<organism evidence="3 4">
    <name type="scientific">Flagellimonas zhangzhouensis</name>
    <dbReference type="NCBI Taxonomy" id="1073328"/>
    <lineage>
        <taxon>Bacteria</taxon>
        <taxon>Pseudomonadati</taxon>
        <taxon>Bacteroidota</taxon>
        <taxon>Flavobacteriia</taxon>
        <taxon>Flavobacteriales</taxon>
        <taxon>Flavobacteriaceae</taxon>
        <taxon>Flagellimonas</taxon>
    </lineage>
</organism>
<dbReference type="OrthoDB" id="1430935at2"/>
<keyword evidence="2" id="KW-0732">Signal</keyword>
<evidence type="ECO:0000313" key="4">
    <source>
        <dbReference type="Proteomes" id="UP000199592"/>
    </source>
</evidence>
<name>A0A1H2X2M1_9FLAO</name>
<dbReference type="PROSITE" id="PS51257">
    <property type="entry name" value="PROKAR_LIPOPROTEIN"/>
    <property type="match status" value="1"/>
</dbReference>
<dbReference type="STRING" id="1073328.SAMN05216294_1178"/>
<evidence type="ECO:0000256" key="2">
    <source>
        <dbReference type="SAM" id="SignalP"/>
    </source>
</evidence>
<keyword evidence="4" id="KW-1185">Reference proteome</keyword>
<sequence>MKIQKSLSTLLICLSLMVSSCAGEDGLNGTPGKNGNSGDPGLNGAPGSNGLNGSDAIGFDELTKLGYVVLELEGTRTDGVAFTDSTSFQFTPIDLEIALTSHLEFQDTPDGTLHQFYGVRFLSIPDNSYQNTYFSFNIDMLNPGEENMQIKSFSYSLTKYAVIGDDNKYFILTQTHNNQGPEIQNLEITDVSFDATNNHLVFSFSYTIVGTANATGNPLQMQGFLDGYFLEKIQ</sequence>
<dbReference type="EMBL" id="FNMY01000003">
    <property type="protein sequence ID" value="SDW87028.1"/>
    <property type="molecule type" value="Genomic_DNA"/>
</dbReference>
<feature type="signal peptide" evidence="2">
    <location>
        <begin position="1"/>
        <end position="22"/>
    </location>
</feature>